<dbReference type="InterPro" id="IPR050584">
    <property type="entry name" value="Cholesterol_7-desaturase"/>
</dbReference>
<evidence type="ECO:0000256" key="3">
    <source>
        <dbReference type="ARBA" id="ARBA00023002"/>
    </source>
</evidence>
<dbReference type="Gene3D" id="3.90.380.10">
    <property type="entry name" value="Naphthalene 1,2-dioxygenase Alpha Subunit, Chain A, domain 1"/>
    <property type="match status" value="1"/>
</dbReference>
<dbReference type="SUPFAM" id="SSF50022">
    <property type="entry name" value="ISP domain"/>
    <property type="match status" value="1"/>
</dbReference>
<accession>A0ABS4DU30</accession>
<dbReference type="Proteomes" id="UP000759443">
    <property type="component" value="Unassembled WGS sequence"/>
</dbReference>
<organism evidence="7 8">
    <name type="scientific">Rhizobium halophytocola</name>
    <dbReference type="NCBI Taxonomy" id="735519"/>
    <lineage>
        <taxon>Bacteria</taxon>
        <taxon>Pseudomonadati</taxon>
        <taxon>Pseudomonadota</taxon>
        <taxon>Alphaproteobacteria</taxon>
        <taxon>Hyphomicrobiales</taxon>
        <taxon>Rhizobiaceae</taxon>
        <taxon>Rhizobium/Agrobacterium group</taxon>
        <taxon>Rhizobium</taxon>
    </lineage>
</organism>
<dbReference type="PANTHER" id="PTHR21266">
    <property type="entry name" value="IRON-SULFUR DOMAIN CONTAINING PROTEIN"/>
    <property type="match status" value="1"/>
</dbReference>
<dbReference type="Gene3D" id="2.102.10.10">
    <property type="entry name" value="Rieske [2Fe-2S] iron-sulphur domain"/>
    <property type="match status" value="1"/>
</dbReference>
<keyword evidence="2" id="KW-0479">Metal-binding</keyword>
<sequence>MITAEENEQLTRIGPGTLMGEFIRQFWMPACLSSELKADGDPMRLMLMGEKLIAFRDSDGNAGILDHRCPHRCASFFFGRNEEGGIRCAYHGWKFDVEGNCLDQPNLPDKTRFPAGIKAKAYRVQERAGIVFIYMGKEQENPPQLPDIEAIMGQGDDRNIALTQRECNWLQALEGDIDTSHLGFLHVGGVDGDRLDLNDPERFTVTEKAPKINVSVMPFGTMYSAQRDAFEGEEHHRFACFIFPFWVTYPSNRLESNVSVNAWVPIDDENCMIFNIDLTRAEGRQKAMRYADGEIIPGLARPLDYLPRTTDWQGRFRSAKNWGNDYDIDREWQRSGGSYTGIVGVPLQDQAIQESMDKIVDRTMEHLASSDRMVIVTRKELLDAAKAFAAEGTLPRVVAEPELCRDARGGDMIVPYGTDWLEGYEERMAIAKGYKPKIRDAAE</sequence>
<keyword evidence="4" id="KW-0408">Iron</keyword>
<protein>
    <submittedName>
        <fullName evidence="7">Phenylpropionate dioxygenase-like ring-hydroxylating dioxygenase large terminal subunit</fullName>
    </submittedName>
</protein>
<dbReference type="PANTHER" id="PTHR21266:SF59">
    <property type="entry name" value="BLR4922 PROTEIN"/>
    <property type="match status" value="1"/>
</dbReference>
<dbReference type="CDD" id="cd03479">
    <property type="entry name" value="Rieske_RO_Alpha_PhDO_like"/>
    <property type="match status" value="1"/>
</dbReference>
<name>A0ABS4DU30_9HYPH</name>
<evidence type="ECO:0000256" key="5">
    <source>
        <dbReference type="ARBA" id="ARBA00023014"/>
    </source>
</evidence>
<evidence type="ECO:0000256" key="1">
    <source>
        <dbReference type="ARBA" id="ARBA00022714"/>
    </source>
</evidence>
<evidence type="ECO:0000256" key="2">
    <source>
        <dbReference type="ARBA" id="ARBA00022723"/>
    </source>
</evidence>
<dbReference type="Pfam" id="PF00355">
    <property type="entry name" value="Rieske"/>
    <property type="match status" value="1"/>
</dbReference>
<comment type="caution">
    <text evidence="7">The sequence shown here is derived from an EMBL/GenBank/DDBJ whole genome shotgun (WGS) entry which is preliminary data.</text>
</comment>
<gene>
    <name evidence="7" type="ORF">J2Z17_000625</name>
</gene>
<evidence type="ECO:0000313" key="7">
    <source>
        <dbReference type="EMBL" id="MBP1849208.1"/>
    </source>
</evidence>
<dbReference type="InterPro" id="IPR017941">
    <property type="entry name" value="Rieske_2Fe-2S"/>
</dbReference>
<dbReference type="InterPro" id="IPR036922">
    <property type="entry name" value="Rieske_2Fe-2S_sf"/>
</dbReference>
<reference evidence="7 8" key="1">
    <citation type="submission" date="2021-03" db="EMBL/GenBank/DDBJ databases">
        <title>Genomic Encyclopedia of Type Strains, Phase IV (KMG-IV): sequencing the most valuable type-strain genomes for metagenomic binning, comparative biology and taxonomic classification.</title>
        <authorList>
            <person name="Goeker M."/>
        </authorList>
    </citation>
    <scope>NUCLEOTIDE SEQUENCE [LARGE SCALE GENOMIC DNA]</scope>
    <source>
        <strain evidence="7 8">DSM 21600</strain>
    </source>
</reference>
<keyword evidence="1" id="KW-0001">2Fe-2S</keyword>
<dbReference type="InterPro" id="IPR045623">
    <property type="entry name" value="LigXa_C"/>
</dbReference>
<evidence type="ECO:0000313" key="8">
    <source>
        <dbReference type="Proteomes" id="UP000759443"/>
    </source>
</evidence>
<feature type="domain" description="Rieske" evidence="6">
    <location>
        <begin position="27"/>
        <end position="133"/>
    </location>
</feature>
<keyword evidence="8" id="KW-1185">Reference proteome</keyword>
<dbReference type="PROSITE" id="PS51296">
    <property type="entry name" value="RIESKE"/>
    <property type="match status" value="1"/>
</dbReference>
<keyword evidence="3" id="KW-0560">Oxidoreductase</keyword>
<dbReference type="SUPFAM" id="SSF55961">
    <property type="entry name" value="Bet v1-like"/>
    <property type="match status" value="1"/>
</dbReference>
<dbReference type="Pfam" id="PF19301">
    <property type="entry name" value="LigXa_C"/>
    <property type="match status" value="1"/>
</dbReference>
<evidence type="ECO:0000259" key="6">
    <source>
        <dbReference type="PROSITE" id="PS51296"/>
    </source>
</evidence>
<keyword evidence="5" id="KW-0411">Iron-sulfur</keyword>
<evidence type="ECO:0000256" key="4">
    <source>
        <dbReference type="ARBA" id="ARBA00023004"/>
    </source>
</evidence>
<proteinExistence type="predicted"/>
<dbReference type="RefSeq" id="WP_209942109.1">
    <property type="nucleotide sequence ID" value="NZ_JAGGJU010000001.1"/>
</dbReference>
<dbReference type="EMBL" id="JAGGJU010000001">
    <property type="protein sequence ID" value="MBP1849208.1"/>
    <property type="molecule type" value="Genomic_DNA"/>
</dbReference>